<accession>A0A7X9NNT3</accession>
<proteinExistence type="predicted"/>
<dbReference type="Gene3D" id="1.10.10.1190">
    <property type="entry name" value="Antirestriction protein ArdA, domain 3"/>
    <property type="match status" value="1"/>
</dbReference>
<dbReference type="Gene3D" id="1.10.8.560">
    <property type="entry name" value="Antirestriction protein ArdA, domain 2"/>
    <property type="match status" value="1"/>
</dbReference>
<dbReference type="AlphaFoldDB" id="A0A7X9NNT3"/>
<gene>
    <name evidence="1" type="ORF">HF857_10250</name>
</gene>
<dbReference type="InterPro" id="IPR041896">
    <property type="entry name" value="ArdA_dom2"/>
</dbReference>
<evidence type="ECO:0000313" key="1">
    <source>
        <dbReference type="EMBL" id="NME50584.1"/>
    </source>
</evidence>
<comment type="caution">
    <text evidence="1">The sequence shown here is derived from an EMBL/GenBank/DDBJ whole genome shotgun (WGS) entry which is preliminary data.</text>
</comment>
<reference evidence="1 2" key="1">
    <citation type="submission" date="2020-04" db="EMBL/GenBank/DDBJ databases">
        <authorList>
            <person name="Hitch T.C.A."/>
            <person name="Wylensek D."/>
            <person name="Clavel T."/>
        </authorList>
    </citation>
    <scope>NUCLEOTIDE SEQUENCE [LARGE SCALE GENOMIC DNA]</scope>
    <source>
        <strain evidence="1 2">WCA-380-WT-3C</strain>
    </source>
</reference>
<name>A0A7X9NNT3_9ENTE</name>
<organism evidence="1 2">
    <name type="scientific">Enterococcus cecorum</name>
    <dbReference type="NCBI Taxonomy" id="44008"/>
    <lineage>
        <taxon>Bacteria</taxon>
        <taxon>Bacillati</taxon>
        <taxon>Bacillota</taxon>
        <taxon>Bacilli</taxon>
        <taxon>Lactobacillales</taxon>
        <taxon>Enterococcaceae</taxon>
        <taxon>Enterococcus</taxon>
    </lineage>
</organism>
<sequence length="165" mass="19425">MTELNVLIEATKQSEGELISVWFELPIDEDEFFEKLGVSVDSTDYKIIEKQLPFPDDVGEDTTVERLNELYELFRDLPMDIQEECSTFLDYYSSLDELHHHRYDMIHYAGCKNMEDVARHILSESPEFQSLSEQCIRYFDFEAYGEYLNDNGNFLETEQGIYELA</sequence>
<protein>
    <submittedName>
        <fullName evidence="1">Antirestriction protein ArdA</fullName>
    </submittedName>
</protein>
<dbReference type="Proteomes" id="UP000588071">
    <property type="component" value="Unassembled WGS sequence"/>
</dbReference>
<dbReference type="InterPro" id="IPR041893">
    <property type="entry name" value="ArdA_dom3"/>
</dbReference>
<dbReference type="InterPro" id="IPR009899">
    <property type="entry name" value="ArdA"/>
</dbReference>
<dbReference type="RefSeq" id="WP_168931726.1">
    <property type="nucleotide sequence ID" value="NZ_JABAFV010000022.1"/>
</dbReference>
<dbReference type="EMBL" id="JABAFV010000022">
    <property type="protein sequence ID" value="NME50584.1"/>
    <property type="molecule type" value="Genomic_DNA"/>
</dbReference>
<dbReference type="Pfam" id="PF07275">
    <property type="entry name" value="ArdA"/>
    <property type="match status" value="1"/>
</dbReference>
<evidence type="ECO:0000313" key="2">
    <source>
        <dbReference type="Proteomes" id="UP000588071"/>
    </source>
</evidence>